<protein>
    <recommendedName>
        <fullName evidence="2">Anaphase-promoting complex subunit 4 long domain-containing protein</fullName>
    </recommendedName>
</protein>
<accession>A0A316YT23</accession>
<evidence type="ECO:0000256" key="1">
    <source>
        <dbReference type="SAM" id="MobiDB-lite"/>
    </source>
</evidence>
<dbReference type="AlphaFoldDB" id="A0A316YT23"/>
<proteinExistence type="predicted"/>
<evidence type="ECO:0000259" key="2">
    <source>
        <dbReference type="Pfam" id="PF12896"/>
    </source>
</evidence>
<dbReference type="Proteomes" id="UP000245768">
    <property type="component" value="Unassembled WGS sequence"/>
</dbReference>
<dbReference type="InterPro" id="IPR024790">
    <property type="entry name" value="APC4_long_dom"/>
</dbReference>
<feature type="region of interest" description="Disordered" evidence="1">
    <location>
        <begin position="339"/>
        <end position="376"/>
    </location>
</feature>
<name>A0A316YT23_9BASI</name>
<dbReference type="Pfam" id="PF12896">
    <property type="entry name" value="ANAPC4"/>
    <property type="match status" value="1"/>
</dbReference>
<dbReference type="GeneID" id="37041871"/>
<organism evidence="3 4">
    <name type="scientific">Acaromyces ingoldii</name>
    <dbReference type="NCBI Taxonomy" id="215250"/>
    <lineage>
        <taxon>Eukaryota</taxon>
        <taxon>Fungi</taxon>
        <taxon>Dikarya</taxon>
        <taxon>Basidiomycota</taxon>
        <taxon>Ustilaginomycotina</taxon>
        <taxon>Exobasidiomycetes</taxon>
        <taxon>Exobasidiales</taxon>
        <taxon>Cryptobasidiaceae</taxon>
        <taxon>Acaromyces</taxon>
    </lineage>
</organism>
<gene>
    <name evidence="3" type="ORF">FA10DRAFT_259231</name>
</gene>
<sequence length="660" mass="73541">MDLSPHPLLPVQELLSAEEELSIIATRDSFCLGNLPAGKAGRIATSDLSDDGCMRIALRIQREQQSDSIEGTQEGLSFSTVRPFAERSRPLERWKELAALSTGFYYLLEHAYDNVVLLRTAHCQLRASSLERWTNSVRSVAKAHATDVSSSIIRTLLTGVSNEAMFNLLTGSVSGDDGDMHRLTASAVREIDTEQSTAFRFMARQARLVAEACQRCLVLSRDLKGLLLWPSQSPLKGAEAKQEFEELTASLSRIVMGARSLADEIDEEARSWRELHKWWKYERARQEAIKAGVDEASVSVQYEVLSISNLVERGFLNLQWEQSLGLELDEALVRVDDEDEDLDEEKVPVSRPQPRTKVKDKDDNMAWTQPETKDLPSFESKLQAAMEHLDQPVGQPQASRKERQPVKRHGLFISSSLPQELAQAFTKVSKLFSRGFREAVSTDASVHHIGDLPIPDTHILCSLRKDELFSSCVEQQSSLTTPAQASVSSSHSTSLLPQVRSQISKDGSKFRIAFVTRVPSSKDTSLILNLVEVPRSPSGSIQSRQIPANSLLATTEGRVGALDDVIDLQWYNDDELFLLCRGRVDGSSTTTMLLSIRPSKAFSQHQTETRTMAESALLHRRYVLSDPMASRATQVAFNSEKDVAATLDERGQLLYWDLVS</sequence>
<dbReference type="InParanoid" id="A0A316YT23"/>
<dbReference type="EMBL" id="KZ819635">
    <property type="protein sequence ID" value="PWN91954.1"/>
    <property type="molecule type" value="Genomic_DNA"/>
</dbReference>
<keyword evidence="4" id="KW-1185">Reference proteome</keyword>
<dbReference type="OrthoDB" id="10259843at2759"/>
<evidence type="ECO:0000313" key="4">
    <source>
        <dbReference type="Proteomes" id="UP000245768"/>
    </source>
</evidence>
<feature type="domain" description="Anaphase-promoting complex subunit 4 long" evidence="2">
    <location>
        <begin position="96"/>
        <end position="286"/>
    </location>
</feature>
<dbReference type="RefSeq" id="XP_025379152.1">
    <property type="nucleotide sequence ID" value="XM_025519955.1"/>
</dbReference>
<reference evidence="3 4" key="1">
    <citation type="journal article" date="2018" name="Mol. Biol. Evol.">
        <title>Broad Genomic Sampling Reveals a Smut Pathogenic Ancestry of the Fungal Clade Ustilaginomycotina.</title>
        <authorList>
            <person name="Kijpornyongpan T."/>
            <person name="Mondo S.J."/>
            <person name="Barry K."/>
            <person name="Sandor L."/>
            <person name="Lee J."/>
            <person name="Lipzen A."/>
            <person name="Pangilinan J."/>
            <person name="LaButti K."/>
            <person name="Hainaut M."/>
            <person name="Henrissat B."/>
            <person name="Grigoriev I.V."/>
            <person name="Spatafora J.W."/>
            <person name="Aime M.C."/>
        </authorList>
    </citation>
    <scope>NUCLEOTIDE SEQUENCE [LARGE SCALE GENOMIC DNA]</scope>
    <source>
        <strain evidence="3 4">MCA 4198</strain>
    </source>
</reference>
<evidence type="ECO:0000313" key="3">
    <source>
        <dbReference type="EMBL" id="PWN91954.1"/>
    </source>
</evidence>
<dbReference type="STRING" id="215250.A0A316YT23"/>